<organism evidence="3 4">
    <name type="scientific">Sarcina ventriculi</name>
    <name type="common">Clostridium ventriculi</name>
    <dbReference type="NCBI Taxonomy" id="1267"/>
    <lineage>
        <taxon>Bacteria</taxon>
        <taxon>Bacillati</taxon>
        <taxon>Bacillota</taxon>
        <taxon>Clostridia</taxon>
        <taxon>Eubacteriales</taxon>
        <taxon>Clostridiaceae</taxon>
        <taxon>Sarcina</taxon>
    </lineage>
</organism>
<dbReference type="InterPro" id="IPR045865">
    <property type="entry name" value="ACT-like_dom_sf"/>
</dbReference>
<comment type="similarity">
    <text evidence="1">Belongs to the UPF0735 family.</text>
</comment>
<keyword evidence="4" id="KW-1185">Reference proteome</keyword>
<protein>
    <recommendedName>
        <fullName evidence="1">UPF0735 ACT domain-containing protein ERS852473_00212</fullName>
    </recommendedName>
</protein>
<accession>A0ABM9UKJ4</accession>
<evidence type="ECO:0000256" key="1">
    <source>
        <dbReference type="HAMAP-Rule" id="MF_00707"/>
    </source>
</evidence>
<dbReference type="Pfam" id="PF13291">
    <property type="entry name" value="ACT_4"/>
    <property type="match status" value="1"/>
</dbReference>
<proteinExistence type="inferred from homology"/>
<dbReference type="PROSITE" id="PS51671">
    <property type="entry name" value="ACT"/>
    <property type="match status" value="1"/>
</dbReference>
<evidence type="ECO:0000313" key="3">
    <source>
        <dbReference type="EMBL" id="CUN46116.1"/>
    </source>
</evidence>
<dbReference type="SUPFAM" id="SSF55021">
    <property type="entry name" value="ACT-like"/>
    <property type="match status" value="1"/>
</dbReference>
<dbReference type="Proteomes" id="UP000095488">
    <property type="component" value="Unassembled WGS sequence"/>
</dbReference>
<dbReference type="EMBL" id="CYZR01000001">
    <property type="protein sequence ID" value="CUN46116.1"/>
    <property type="molecule type" value="Genomic_DNA"/>
</dbReference>
<dbReference type="PIRSF" id="PIRSF025624">
    <property type="entry name" value="ACT_PheB"/>
    <property type="match status" value="1"/>
</dbReference>
<feature type="domain" description="ACT" evidence="2">
    <location>
        <begin position="70"/>
        <end position="145"/>
    </location>
</feature>
<sequence>MSENLLIIDKKVLPDVFEKVINVKKILKEGKVKEITEATKIAGISRSVYYKYKDFVFEFSDMASKGTKVIFNMLVIHQKGVLSSILTFLSEAGGNILIINQGIPINGIAHVTVTMDISSMQDNFNNVLKDIKKLYGVKEVELIAMEK</sequence>
<dbReference type="Gene3D" id="3.30.70.260">
    <property type="match status" value="1"/>
</dbReference>
<dbReference type="HAMAP" id="MF_00707">
    <property type="entry name" value="UPF0735"/>
    <property type="match status" value="1"/>
</dbReference>
<dbReference type="NCBIfam" id="NF003361">
    <property type="entry name" value="PRK04435.1"/>
    <property type="match status" value="1"/>
</dbReference>
<evidence type="ECO:0000313" key="4">
    <source>
        <dbReference type="Proteomes" id="UP000095488"/>
    </source>
</evidence>
<comment type="caution">
    <text evidence="3">The sequence shown here is derived from an EMBL/GenBank/DDBJ whole genome shotgun (WGS) entry which is preliminary data.</text>
</comment>
<reference evidence="3 4" key="1">
    <citation type="submission" date="2015-09" db="EMBL/GenBank/DDBJ databases">
        <authorList>
            <consortium name="Pathogen Informatics"/>
        </authorList>
    </citation>
    <scope>NUCLEOTIDE SEQUENCE [LARGE SCALE GENOMIC DNA]</scope>
    <source>
        <strain evidence="3 4">2789STDY5834858</strain>
    </source>
</reference>
<gene>
    <name evidence="3" type="ORF">ERS852473_00212</name>
</gene>
<evidence type="ECO:0000259" key="2">
    <source>
        <dbReference type="PROSITE" id="PS51671"/>
    </source>
</evidence>
<dbReference type="InterPro" id="IPR002912">
    <property type="entry name" value="ACT_dom"/>
</dbReference>
<dbReference type="RefSeq" id="WP_055257114.1">
    <property type="nucleotide sequence ID" value="NZ_BCMV01000075.1"/>
</dbReference>
<dbReference type="InterPro" id="IPR008310">
    <property type="entry name" value="UPF0735_ACT_dom-cont"/>
</dbReference>
<name>A0ABM9UKJ4_SARVE</name>